<comment type="caution">
    <text evidence="18">The sequence shown here is derived from an EMBL/GenBank/DDBJ whole genome shotgun (WGS) entry which is preliminary data.</text>
</comment>
<evidence type="ECO:0000256" key="5">
    <source>
        <dbReference type="ARBA" id="ARBA00008319"/>
    </source>
</evidence>
<accession>A0AAE3TD05</accession>
<feature type="site" description="Important for catalysis" evidence="15">
    <location>
        <position position="186"/>
    </location>
</feature>
<gene>
    <name evidence="15 18" type="primary">leuB</name>
    <name evidence="18" type="ORF">P0M35_02365</name>
</gene>
<keyword evidence="13 15" id="KW-0520">NAD</keyword>
<keyword evidence="15" id="KW-0464">Manganese</keyword>
<dbReference type="PANTHER" id="PTHR42979">
    <property type="entry name" value="3-ISOPROPYLMALATE DEHYDROGENASE"/>
    <property type="match status" value="1"/>
</dbReference>
<evidence type="ECO:0000256" key="2">
    <source>
        <dbReference type="ARBA" id="ARBA00001936"/>
    </source>
</evidence>
<dbReference type="RefSeq" id="WP_321534748.1">
    <property type="nucleotide sequence ID" value="NZ_JARGDL010000002.1"/>
</dbReference>
<dbReference type="InterPro" id="IPR004429">
    <property type="entry name" value="Isopropylmalate_DH"/>
</dbReference>
<keyword evidence="9 15" id="KW-0028">Amino-acid biosynthesis</keyword>
<dbReference type="Gene3D" id="3.40.718.10">
    <property type="entry name" value="Isopropylmalate Dehydrogenase"/>
    <property type="match status" value="1"/>
</dbReference>
<feature type="binding site" evidence="15">
    <location>
        <position position="218"/>
    </location>
    <ligand>
        <name>substrate</name>
    </ligand>
</feature>
<keyword evidence="14 15" id="KW-0100">Branched-chain amino acid biosynthesis</keyword>
<feature type="binding site" evidence="15">
    <location>
        <position position="105"/>
    </location>
    <ligand>
        <name>substrate</name>
    </ligand>
</feature>
<dbReference type="NCBIfam" id="TIGR00169">
    <property type="entry name" value="leuB"/>
    <property type="match status" value="1"/>
</dbReference>
<evidence type="ECO:0000256" key="11">
    <source>
        <dbReference type="ARBA" id="ARBA00022842"/>
    </source>
</evidence>
<dbReference type="Pfam" id="PF00180">
    <property type="entry name" value="Iso_dh"/>
    <property type="match status" value="1"/>
</dbReference>
<comment type="function">
    <text evidence="15 16">Catalyzes the oxidation of 3-carboxy-2-hydroxy-4-methylpentanoate (3-isopropylmalate) to 3-carboxy-4-methyl-2-oxopentanoate. The product decarboxylates to 4-methyl-2 oxopentanoate.</text>
</comment>
<feature type="site" description="Important for catalysis" evidence="15">
    <location>
        <position position="140"/>
    </location>
</feature>
<evidence type="ECO:0000256" key="3">
    <source>
        <dbReference type="ARBA" id="ARBA00004496"/>
    </source>
</evidence>
<feature type="domain" description="Isopropylmalate dehydrogenase-like" evidence="17">
    <location>
        <begin position="3"/>
        <end position="346"/>
    </location>
</feature>
<dbReference type="PANTHER" id="PTHR42979:SF1">
    <property type="entry name" value="3-ISOPROPYLMALATE DEHYDROGENASE"/>
    <property type="match status" value="1"/>
</dbReference>
<evidence type="ECO:0000256" key="15">
    <source>
        <dbReference type="HAMAP-Rule" id="MF_01033"/>
    </source>
</evidence>
<evidence type="ECO:0000256" key="12">
    <source>
        <dbReference type="ARBA" id="ARBA00023002"/>
    </source>
</evidence>
<feature type="binding site" evidence="15">
    <location>
        <position position="218"/>
    </location>
    <ligand>
        <name>Mg(2+)</name>
        <dbReference type="ChEBI" id="CHEBI:18420"/>
    </ligand>
</feature>
<proteinExistence type="inferred from homology"/>
<keyword evidence="7 15" id="KW-0432">Leucine biosynthesis</keyword>
<evidence type="ECO:0000256" key="4">
    <source>
        <dbReference type="ARBA" id="ARBA00004762"/>
    </source>
</evidence>
<dbReference type="SUPFAM" id="SSF53659">
    <property type="entry name" value="Isocitrate/Isopropylmalate dehydrogenase-like"/>
    <property type="match status" value="1"/>
</dbReference>
<dbReference type="AlphaFoldDB" id="A0AAE3TD05"/>
<evidence type="ECO:0000259" key="17">
    <source>
        <dbReference type="SMART" id="SM01329"/>
    </source>
</evidence>
<feature type="binding site" evidence="15">
    <location>
        <position position="95"/>
    </location>
    <ligand>
        <name>substrate</name>
    </ligand>
</feature>
<feature type="binding site" evidence="15">
    <location>
        <position position="246"/>
    </location>
    <ligand>
        <name>Mg(2+)</name>
        <dbReference type="ChEBI" id="CHEBI:18420"/>
    </ligand>
</feature>
<sequence>MYKIAFLPGDGIGIEVGNSAMKVAKVVAEHFNVELIINEKLIGGCSYDEFGSPLTDETLQACYDADAVFLGAVGGIKWESLPHNLKPEAALLKLRKALGLYANIRPAKIYQPLIDSSTLRKEVLQDVDFIVLRELTGGIYFGEPRAYDDDKGFNTMIYKKNEVERIAKIAFTLARERNRKVVSVDKANVLEVSQFWRNIVIQVHQEFQDIELTHMYVDNAAMQIVRNPKQFDVILTSNLFGDILSDIAGMITGSLGMLPSASLGSKYALYEPVHGSAPDIAGKNLANPLASISSIAMMFNYSFQMKKASELIEAAINKTLSQGYRTKDIFNEGDKLVSTTEMTEIVIKNFLEVFHEQGLGVFTL</sequence>
<comment type="catalytic activity">
    <reaction evidence="1 15 16">
        <text>(2R,3S)-3-isopropylmalate + NAD(+) = 4-methyl-2-oxopentanoate + CO2 + NADH</text>
        <dbReference type="Rhea" id="RHEA:32271"/>
        <dbReference type="ChEBI" id="CHEBI:16526"/>
        <dbReference type="ChEBI" id="CHEBI:17865"/>
        <dbReference type="ChEBI" id="CHEBI:35121"/>
        <dbReference type="ChEBI" id="CHEBI:57540"/>
        <dbReference type="ChEBI" id="CHEBI:57945"/>
        <dbReference type="EC" id="1.1.1.85"/>
    </reaction>
</comment>
<dbReference type="GO" id="GO:0000287">
    <property type="term" value="F:magnesium ion binding"/>
    <property type="evidence" value="ECO:0007669"/>
    <property type="project" value="InterPro"/>
</dbReference>
<evidence type="ECO:0000256" key="10">
    <source>
        <dbReference type="ARBA" id="ARBA00022723"/>
    </source>
</evidence>
<dbReference type="GO" id="GO:0005829">
    <property type="term" value="C:cytosol"/>
    <property type="evidence" value="ECO:0007669"/>
    <property type="project" value="TreeGrafter"/>
</dbReference>
<dbReference type="EMBL" id="JARGDL010000002">
    <property type="protein sequence ID" value="MDF1610982.1"/>
    <property type="molecule type" value="Genomic_DNA"/>
</dbReference>
<evidence type="ECO:0000256" key="14">
    <source>
        <dbReference type="ARBA" id="ARBA00023304"/>
    </source>
</evidence>
<comment type="subcellular location">
    <subcellularLocation>
        <location evidence="3 15">Cytoplasm</location>
    </subcellularLocation>
</comment>
<dbReference type="GO" id="GO:0009098">
    <property type="term" value="P:L-leucine biosynthetic process"/>
    <property type="evidence" value="ECO:0007669"/>
    <property type="project" value="UniProtKB-UniRule"/>
</dbReference>
<reference evidence="18" key="1">
    <citation type="submission" date="2023-03" db="EMBL/GenBank/DDBJ databases">
        <title>Stygiobacter electus gen. nov., sp. nov., facultatively anaerobic thermotolerant bacterium of the class Ignavibacteria from a well of Yessentuki mineral water deposit.</title>
        <authorList>
            <person name="Podosokorskaya O.A."/>
            <person name="Elcheninov A.G."/>
            <person name="Petrova N.F."/>
            <person name="Zavarzina D.G."/>
            <person name="Kublanov I.V."/>
            <person name="Merkel A.Y."/>
        </authorList>
    </citation>
    <scope>NUCLEOTIDE SEQUENCE</scope>
    <source>
        <strain evidence="18">09-Me</strain>
    </source>
</reference>
<feature type="binding site" evidence="15">
    <location>
        <begin position="275"/>
        <end position="287"/>
    </location>
    <ligand>
        <name>NAD(+)</name>
        <dbReference type="ChEBI" id="CHEBI:57540"/>
    </ligand>
</feature>
<feature type="binding site" evidence="15">
    <location>
        <position position="242"/>
    </location>
    <ligand>
        <name>Mg(2+)</name>
        <dbReference type="ChEBI" id="CHEBI:18420"/>
    </ligand>
</feature>
<comment type="caution">
    <text evidence="15">Lacks conserved residue(s) required for the propagation of feature annotation.</text>
</comment>
<keyword evidence="11 15" id="KW-0460">Magnesium</keyword>
<evidence type="ECO:0000313" key="18">
    <source>
        <dbReference type="EMBL" id="MDF1610982.1"/>
    </source>
</evidence>
<dbReference type="GO" id="GO:0051287">
    <property type="term" value="F:NAD binding"/>
    <property type="evidence" value="ECO:0007669"/>
    <property type="project" value="InterPro"/>
</dbReference>
<organism evidence="18 19">
    <name type="scientific">Stygiobacter electus</name>
    <dbReference type="NCBI Taxonomy" id="3032292"/>
    <lineage>
        <taxon>Bacteria</taxon>
        <taxon>Pseudomonadati</taxon>
        <taxon>Ignavibacteriota</taxon>
        <taxon>Ignavibacteria</taxon>
        <taxon>Ignavibacteriales</taxon>
        <taxon>Melioribacteraceae</taxon>
        <taxon>Stygiobacter</taxon>
    </lineage>
</organism>
<keyword evidence="19" id="KW-1185">Reference proteome</keyword>
<dbReference type="SMART" id="SM01329">
    <property type="entry name" value="Iso_dh"/>
    <property type="match status" value="1"/>
</dbReference>
<dbReference type="PROSITE" id="PS00470">
    <property type="entry name" value="IDH_IMDH"/>
    <property type="match status" value="1"/>
</dbReference>
<dbReference type="FunFam" id="3.40.718.10:FF:000028">
    <property type="entry name" value="3-isopropylmalate dehydrogenase"/>
    <property type="match status" value="1"/>
</dbReference>
<evidence type="ECO:0000256" key="16">
    <source>
        <dbReference type="RuleBase" id="RU004445"/>
    </source>
</evidence>
<dbReference type="InterPro" id="IPR024084">
    <property type="entry name" value="IsoPropMal-DH-like_dom"/>
</dbReference>
<comment type="subunit">
    <text evidence="6 15 16">Homodimer.</text>
</comment>
<evidence type="ECO:0000256" key="6">
    <source>
        <dbReference type="ARBA" id="ARBA00011738"/>
    </source>
</evidence>
<dbReference type="Proteomes" id="UP001221302">
    <property type="component" value="Unassembled WGS sequence"/>
</dbReference>
<keyword evidence="12 15" id="KW-0560">Oxidoreductase</keyword>
<evidence type="ECO:0000256" key="13">
    <source>
        <dbReference type="ARBA" id="ARBA00023027"/>
    </source>
</evidence>
<dbReference type="InterPro" id="IPR019818">
    <property type="entry name" value="IsoCit/isopropylmalate_DH_CS"/>
</dbReference>
<protein>
    <recommendedName>
        <fullName evidence="15">3-isopropylmalate dehydrogenase</fullName>
        <ecNumber evidence="15">1.1.1.85</ecNumber>
    </recommendedName>
    <alternativeName>
        <fullName evidence="15">3-IPM-DH</fullName>
    </alternativeName>
    <alternativeName>
        <fullName evidence="15">Beta-IPM dehydrogenase</fullName>
        <shortName evidence="15">IMDH</shortName>
    </alternativeName>
</protein>
<feature type="binding site" evidence="15">
    <location>
        <position position="133"/>
    </location>
    <ligand>
        <name>substrate</name>
    </ligand>
</feature>
<comment type="cofactor">
    <cofactor evidence="2">
        <name>Mn(2+)</name>
        <dbReference type="ChEBI" id="CHEBI:29035"/>
    </cofactor>
</comment>
<comment type="cofactor">
    <cofactor evidence="15 16">
        <name>Mg(2+)</name>
        <dbReference type="ChEBI" id="CHEBI:18420"/>
    </cofactor>
    <cofactor evidence="15 16">
        <name>Mn(2+)</name>
        <dbReference type="ChEBI" id="CHEBI:29035"/>
    </cofactor>
    <text evidence="15 16">Binds 1 Mg(2+) or Mn(2+) ion per subunit.</text>
</comment>
<evidence type="ECO:0000256" key="8">
    <source>
        <dbReference type="ARBA" id="ARBA00022490"/>
    </source>
</evidence>
<keyword evidence="8 15" id="KW-0963">Cytoplasm</keyword>
<evidence type="ECO:0000313" key="19">
    <source>
        <dbReference type="Proteomes" id="UP001221302"/>
    </source>
</evidence>
<dbReference type="HAMAP" id="MF_01033">
    <property type="entry name" value="LeuB_type1"/>
    <property type="match status" value="1"/>
</dbReference>
<dbReference type="GO" id="GO:0003862">
    <property type="term" value="F:3-isopropylmalate dehydrogenase activity"/>
    <property type="evidence" value="ECO:0007669"/>
    <property type="project" value="UniProtKB-UniRule"/>
</dbReference>
<dbReference type="EC" id="1.1.1.85" evidence="15"/>
<comment type="pathway">
    <text evidence="4 15 16">Amino-acid biosynthesis; L-leucine biosynthesis; L-leucine from 3-methyl-2-oxobutanoate: step 3/4.</text>
</comment>
<evidence type="ECO:0000256" key="1">
    <source>
        <dbReference type="ARBA" id="ARBA00000624"/>
    </source>
</evidence>
<evidence type="ECO:0000256" key="9">
    <source>
        <dbReference type="ARBA" id="ARBA00022605"/>
    </source>
</evidence>
<keyword evidence="10 15" id="KW-0479">Metal-binding</keyword>
<evidence type="ECO:0000256" key="7">
    <source>
        <dbReference type="ARBA" id="ARBA00022430"/>
    </source>
</evidence>
<comment type="similarity">
    <text evidence="5 15">Belongs to the isocitrate and isopropylmalate dehydrogenases family. LeuB type 1 subfamily.</text>
</comment>
<name>A0AAE3TD05_9BACT</name>